<keyword evidence="8 13" id="KW-1133">Transmembrane helix</keyword>
<evidence type="ECO:0000313" key="15">
    <source>
        <dbReference type="EMBL" id="KAL3315361.1"/>
    </source>
</evidence>
<keyword evidence="4 13" id="KW-0812">Transmembrane</keyword>
<dbReference type="PRINTS" id="PR00169">
    <property type="entry name" value="KCHANNEL"/>
</dbReference>
<dbReference type="InterPro" id="IPR027359">
    <property type="entry name" value="Volt_channel_dom_sf"/>
</dbReference>
<feature type="domain" description="Ion transport" evidence="14">
    <location>
        <begin position="55"/>
        <end position="253"/>
    </location>
</feature>
<reference evidence="15 16" key="1">
    <citation type="submission" date="2024-11" db="EMBL/GenBank/DDBJ databases">
        <title>Adaptive evolution of stress response genes in parasites aligns with host niche diversity.</title>
        <authorList>
            <person name="Hahn C."/>
            <person name="Resl P."/>
        </authorList>
    </citation>
    <scope>NUCLEOTIDE SEQUENCE [LARGE SCALE GENOMIC DNA]</scope>
    <source>
        <strain evidence="15">EGGRZ-B1_66</strain>
        <tissue evidence="15">Body</tissue>
    </source>
</reference>
<dbReference type="InterPro" id="IPR028325">
    <property type="entry name" value="VG_K_chnl"/>
</dbReference>
<accession>A0ABD2Q721</accession>
<dbReference type="AlphaFoldDB" id="A0ABD2Q721"/>
<feature type="transmembrane region" description="Helical" evidence="13">
    <location>
        <begin position="199"/>
        <end position="216"/>
    </location>
</feature>
<evidence type="ECO:0000256" key="9">
    <source>
        <dbReference type="ARBA" id="ARBA00023065"/>
    </source>
</evidence>
<dbReference type="FunFam" id="1.10.287.70:FF:000028">
    <property type="entry name" value="potassium voltage-gated channel subfamily D member 3"/>
    <property type="match status" value="1"/>
</dbReference>
<evidence type="ECO:0000256" key="2">
    <source>
        <dbReference type="ARBA" id="ARBA00022448"/>
    </source>
</evidence>
<dbReference type="EMBL" id="JBJKFK010000768">
    <property type="protein sequence ID" value="KAL3315361.1"/>
    <property type="molecule type" value="Genomic_DNA"/>
</dbReference>
<dbReference type="GO" id="GO:0005267">
    <property type="term" value="F:potassium channel activity"/>
    <property type="evidence" value="ECO:0007669"/>
    <property type="project" value="UniProtKB-KW"/>
</dbReference>
<feature type="transmembrane region" description="Helical" evidence="13">
    <location>
        <begin position="90"/>
        <end position="112"/>
    </location>
</feature>
<keyword evidence="16" id="KW-1185">Reference proteome</keyword>
<evidence type="ECO:0000256" key="6">
    <source>
        <dbReference type="ARBA" id="ARBA00022882"/>
    </source>
</evidence>
<organism evidence="15 16">
    <name type="scientific">Cichlidogyrus casuarinus</name>
    <dbReference type="NCBI Taxonomy" id="1844966"/>
    <lineage>
        <taxon>Eukaryota</taxon>
        <taxon>Metazoa</taxon>
        <taxon>Spiralia</taxon>
        <taxon>Lophotrochozoa</taxon>
        <taxon>Platyhelminthes</taxon>
        <taxon>Monogenea</taxon>
        <taxon>Monopisthocotylea</taxon>
        <taxon>Dactylogyridea</taxon>
        <taxon>Ancyrocephalidae</taxon>
        <taxon>Cichlidogyrus</taxon>
    </lineage>
</organism>
<sequence>MIASVMCFCLGTHEQFREPVAKGHGNKSSLFCEIEKEKRDLSPKFSKDCFTEPAPALVGVDAALNVLFTLEFLLKLLLAPYKQKFLKSIVSILDMIILSSYWAHIALFYIFYYGVETFHQERLWFMNIFSLTQSLRIFRVFKISKISRGLRVLILTVKKSIPELVLLAFLLMNGMFMFSSLIYMAEYGRNDTFPDIPRAFWWSIITLTTVGFGDMVPKSPGGYLVGSLTAISGCILTGLAIPIIGNNFNTYYKYMKNQLKEDKYLKELSRDRQSPNANLKQGIGYMAIGRKYRLIKASVSANGDAKGPKNLKELHKNPVKISVQENPAPKVLSRRSSQNFELPTERKASILMPLSLDDQNFPLAKVPIDVTDDEEDPEEIKTSPELAPTRKFSALHEEESNFSNVSDQEEMGMPSDIEEAARAAREILANGPISLKEPDKELPKEKRENYI</sequence>
<evidence type="ECO:0000256" key="3">
    <source>
        <dbReference type="ARBA" id="ARBA00022538"/>
    </source>
</evidence>
<evidence type="ECO:0000256" key="10">
    <source>
        <dbReference type="ARBA" id="ARBA00023136"/>
    </source>
</evidence>
<evidence type="ECO:0000313" key="16">
    <source>
        <dbReference type="Proteomes" id="UP001626550"/>
    </source>
</evidence>
<evidence type="ECO:0000256" key="8">
    <source>
        <dbReference type="ARBA" id="ARBA00022989"/>
    </source>
</evidence>
<protein>
    <recommendedName>
        <fullName evidence="14">Ion transport domain-containing protein</fullName>
    </recommendedName>
</protein>
<dbReference type="GO" id="GO:0034702">
    <property type="term" value="C:monoatomic ion channel complex"/>
    <property type="evidence" value="ECO:0007669"/>
    <property type="project" value="UniProtKB-KW"/>
</dbReference>
<proteinExistence type="predicted"/>
<comment type="caution">
    <text evidence="15">The sequence shown here is derived from an EMBL/GenBank/DDBJ whole genome shotgun (WGS) entry which is preliminary data.</text>
</comment>
<dbReference type="InterPro" id="IPR005821">
    <property type="entry name" value="Ion_trans_dom"/>
</dbReference>
<comment type="subcellular location">
    <subcellularLocation>
        <location evidence="1">Membrane</location>
        <topology evidence="1">Multi-pass membrane protein</topology>
    </subcellularLocation>
</comment>
<evidence type="ECO:0000259" key="14">
    <source>
        <dbReference type="Pfam" id="PF00520"/>
    </source>
</evidence>
<dbReference type="SUPFAM" id="SSF81324">
    <property type="entry name" value="Voltage-gated potassium channels"/>
    <property type="match status" value="1"/>
</dbReference>
<keyword evidence="7" id="KW-0630">Potassium</keyword>
<evidence type="ECO:0000256" key="1">
    <source>
        <dbReference type="ARBA" id="ARBA00004141"/>
    </source>
</evidence>
<feature type="region of interest" description="Disordered" evidence="12">
    <location>
        <begin position="371"/>
        <end position="391"/>
    </location>
</feature>
<keyword evidence="2" id="KW-0813">Transport</keyword>
<gene>
    <name evidence="15" type="ORF">Ciccas_006003</name>
</gene>
<evidence type="ECO:0000256" key="4">
    <source>
        <dbReference type="ARBA" id="ARBA00022692"/>
    </source>
</evidence>
<name>A0ABD2Q721_9PLAT</name>
<evidence type="ECO:0000256" key="7">
    <source>
        <dbReference type="ARBA" id="ARBA00022958"/>
    </source>
</evidence>
<keyword evidence="10 13" id="KW-0472">Membrane</keyword>
<evidence type="ECO:0000256" key="5">
    <source>
        <dbReference type="ARBA" id="ARBA00022826"/>
    </source>
</evidence>
<dbReference type="Gene3D" id="1.20.120.350">
    <property type="entry name" value="Voltage-gated potassium channels. Chain C"/>
    <property type="match status" value="1"/>
</dbReference>
<feature type="compositionally biased region" description="Basic and acidic residues" evidence="12">
    <location>
        <begin position="436"/>
        <end position="451"/>
    </location>
</feature>
<keyword evidence="5" id="KW-0631">Potassium channel</keyword>
<keyword evidence="11" id="KW-0407">Ion channel</keyword>
<keyword evidence="6" id="KW-0851">Voltage-gated channel</keyword>
<dbReference type="Gene3D" id="1.10.287.70">
    <property type="match status" value="1"/>
</dbReference>
<keyword evidence="3" id="KW-0633">Potassium transport</keyword>
<evidence type="ECO:0000256" key="11">
    <source>
        <dbReference type="ARBA" id="ARBA00023303"/>
    </source>
</evidence>
<dbReference type="Pfam" id="PF00520">
    <property type="entry name" value="Ion_trans"/>
    <property type="match status" value="1"/>
</dbReference>
<keyword evidence="9" id="KW-0406">Ion transport</keyword>
<dbReference type="Proteomes" id="UP001626550">
    <property type="component" value="Unassembled WGS sequence"/>
</dbReference>
<feature type="region of interest" description="Disordered" evidence="12">
    <location>
        <begin position="428"/>
        <end position="451"/>
    </location>
</feature>
<feature type="transmembrane region" description="Helical" evidence="13">
    <location>
        <begin position="164"/>
        <end position="184"/>
    </location>
</feature>
<feature type="transmembrane region" description="Helical" evidence="13">
    <location>
        <begin position="223"/>
        <end position="245"/>
    </location>
</feature>
<dbReference type="PANTHER" id="PTHR11537">
    <property type="entry name" value="VOLTAGE-GATED POTASSIUM CHANNEL"/>
    <property type="match status" value="1"/>
</dbReference>
<evidence type="ECO:0000256" key="13">
    <source>
        <dbReference type="SAM" id="Phobius"/>
    </source>
</evidence>
<evidence type="ECO:0000256" key="12">
    <source>
        <dbReference type="SAM" id="MobiDB-lite"/>
    </source>
</evidence>
<dbReference type="PANTHER" id="PTHR11537:SF254">
    <property type="entry name" value="POTASSIUM VOLTAGE-GATED CHANNEL PROTEIN SHAB"/>
    <property type="match status" value="1"/>
</dbReference>